<evidence type="ECO:0000313" key="2">
    <source>
        <dbReference type="Proteomes" id="UP000019270"/>
    </source>
</evidence>
<protein>
    <recommendedName>
        <fullName evidence="3">Zinc-finger domain-containing protein</fullName>
    </recommendedName>
</protein>
<comment type="caution">
    <text evidence="1">The sequence shown here is derived from an EMBL/GenBank/DDBJ whole genome shotgun (WGS) entry which is preliminary data.</text>
</comment>
<dbReference type="Pfam" id="PF10782">
    <property type="entry name" value="zf-C2HCIx2C"/>
    <property type="match status" value="1"/>
</dbReference>
<dbReference type="OrthoDB" id="2970961at2"/>
<dbReference type="AlphaFoldDB" id="W7L005"/>
<accession>W7L005</accession>
<dbReference type="PATRIC" id="fig|1307436.3.peg.4676"/>
<dbReference type="eggNOG" id="ENOG502ZG6Y">
    <property type="taxonomic scope" value="Bacteria"/>
</dbReference>
<organism evidence="1 2">
    <name type="scientific">Cytobacillus firmus DS1</name>
    <dbReference type="NCBI Taxonomy" id="1307436"/>
    <lineage>
        <taxon>Bacteria</taxon>
        <taxon>Bacillati</taxon>
        <taxon>Bacillota</taxon>
        <taxon>Bacilli</taxon>
        <taxon>Bacillales</taxon>
        <taxon>Bacillaceae</taxon>
        <taxon>Cytobacillus</taxon>
    </lineage>
</organism>
<reference evidence="2" key="1">
    <citation type="submission" date="2013-03" db="EMBL/GenBank/DDBJ databases">
        <title>Draft genome sequence of Bacillus firmus DS1.</title>
        <authorList>
            <person name="Peng D."/>
            <person name="Zhu L."/>
            <person name="Sun M."/>
        </authorList>
    </citation>
    <scope>NUCLEOTIDE SEQUENCE [LARGE SCALE GENOMIC DNA]</scope>
    <source>
        <strain evidence="2">DS1</strain>
    </source>
</reference>
<reference evidence="1 2" key="2">
    <citation type="journal article" date="2016" name="Sci. Rep.">
        <title>A novel serine protease, Sep1, from Bacillus firmus DS-1 has nematicidal activity and degrades multiple intestinal-associated nematode proteins.</title>
        <authorList>
            <person name="Geng C."/>
            <person name="Nie X."/>
            <person name="Tang Z."/>
            <person name="Zhang Y."/>
            <person name="Lin J."/>
            <person name="Sun M."/>
            <person name="Peng D."/>
        </authorList>
    </citation>
    <scope>NUCLEOTIDE SEQUENCE [LARGE SCALE GENOMIC DNA]</scope>
    <source>
        <strain evidence="1 2">DS1</strain>
    </source>
</reference>
<dbReference type="EMBL" id="APVL01000027">
    <property type="protein sequence ID" value="EWG08866.1"/>
    <property type="molecule type" value="Genomic_DNA"/>
</dbReference>
<evidence type="ECO:0008006" key="3">
    <source>
        <dbReference type="Google" id="ProtNLM"/>
    </source>
</evidence>
<name>W7L005_CYTFI</name>
<gene>
    <name evidence="1" type="ORF">PBF_21918</name>
</gene>
<proteinExistence type="predicted"/>
<sequence length="116" mass="13685">MSREEKRKIRLELNDLLDRHCSGCEFKNGYENHRQCLNDCPIGEQLRNLTATLVGDIHPNEEVSVKKGKWEQDEVNYLINHLPYFNVNHLAMRLNRDPKHVSGKIHRIKAKRKRVS</sequence>
<evidence type="ECO:0000313" key="1">
    <source>
        <dbReference type="EMBL" id="EWG08866.1"/>
    </source>
</evidence>
<dbReference type="InterPro" id="IPR019718">
    <property type="entry name" value="DUF2602"/>
</dbReference>
<dbReference type="RefSeq" id="WP_035332747.1">
    <property type="nucleotide sequence ID" value="NZ_APVL01000027.1"/>
</dbReference>
<dbReference type="Proteomes" id="UP000019270">
    <property type="component" value="Unassembled WGS sequence"/>
</dbReference>